<evidence type="ECO:0000256" key="4">
    <source>
        <dbReference type="SAM" id="MobiDB-lite"/>
    </source>
</evidence>
<dbReference type="PANTHER" id="PTHR23306:SF3">
    <property type="entry name" value="TUMOR SUPPRESSOR PROTEIN 101"/>
    <property type="match status" value="1"/>
</dbReference>
<sequence>MSSDENYIRQILQSNQYKDINKTKKDILEAIRMYKGLKPISDRFVFNNVVIWLLDTHPINAPMVFVKPTPDMRIKVSRHVDHNGKVYLPYLHEWTGANSDLLGLIQVLICTFSEQPPVYAVPPGTPQPQQQPAMPSPYGTPYPVSTPYPAMPSMPMPPGGSPVPQPVTTSGGSLGTLAPSLVRSSLLSAVEEKIRRRMDDQYLGAEIMRGTGKQLQEGRDKLERMVKDLNEEKANLERSMELCRKESRELEEEINRAKEIENEPDIDSAIVPPTPLYRQIVDSFVKDLAMADIIYYLGEALTTGKWMWINF</sequence>
<dbReference type="AlphaFoldDB" id="A0A1D2M6L0"/>
<dbReference type="InterPro" id="IPR052070">
    <property type="entry name" value="ESCRT-I_UEV_domain"/>
</dbReference>
<proteinExistence type="inferred from homology"/>
<feature type="compositionally biased region" description="Pro residues" evidence="4">
    <location>
        <begin position="149"/>
        <end position="165"/>
    </location>
</feature>
<comment type="similarity">
    <text evidence="1">Belongs to the ubiquitin-conjugating enzyme family. UEV subfamily.</text>
</comment>
<dbReference type="EMBL" id="LJIJ01003437">
    <property type="protein sequence ID" value="ODM88552.1"/>
    <property type="molecule type" value="Genomic_DNA"/>
</dbReference>
<dbReference type="Proteomes" id="UP000094527">
    <property type="component" value="Unassembled WGS sequence"/>
</dbReference>
<evidence type="ECO:0000256" key="1">
    <source>
        <dbReference type="ARBA" id="ARBA00009594"/>
    </source>
</evidence>
<dbReference type="Pfam" id="PF05743">
    <property type="entry name" value="UEV"/>
    <property type="match status" value="1"/>
</dbReference>
<feature type="coiled-coil region" evidence="3">
    <location>
        <begin position="212"/>
        <end position="263"/>
    </location>
</feature>
<dbReference type="Gene3D" id="3.10.110.10">
    <property type="entry name" value="Ubiquitin Conjugating Enzyme"/>
    <property type="match status" value="1"/>
</dbReference>
<dbReference type="PANTHER" id="PTHR23306">
    <property type="entry name" value="TUMOR SUSCEPTIBILITY GENE 101 PROTEIN-RELATED"/>
    <property type="match status" value="1"/>
</dbReference>
<keyword evidence="7" id="KW-1185">Reference proteome</keyword>
<dbReference type="InterPro" id="IPR017916">
    <property type="entry name" value="SB_dom"/>
</dbReference>
<feature type="region of interest" description="Disordered" evidence="4">
    <location>
        <begin position="149"/>
        <end position="172"/>
    </location>
</feature>
<protein>
    <recommendedName>
        <fullName evidence="5">UEV domain-containing protein</fullName>
    </recommendedName>
</protein>
<dbReference type="SUPFAM" id="SSF54495">
    <property type="entry name" value="UBC-like"/>
    <property type="match status" value="1"/>
</dbReference>
<dbReference type="GO" id="GO:0015031">
    <property type="term" value="P:protein transport"/>
    <property type="evidence" value="ECO:0007669"/>
    <property type="project" value="InterPro"/>
</dbReference>
<dbReference type="Gene3D" id="6.10.250.370">
    <property type="match status" value="1"/>
</dbReference>
<dbReference type="GO" id="GO:0043130">
    <property type="term" value="F:ubiquitin binding"/>
    <property type="evidence" value="ECO:0007669"/>
    <property type="project" value="TreeGrafter"/>
</dbReference>
<evidence type="ECO:0000256" key="3">
    <source>
        <dbReference type="SAM" id="Coils"/>
    </source>
</evidence>
<dbReference type="InterPro" id="IPR008883">
    <property type="entry name" value="UEV_N"/>
</dbReference>
<dbReference type="GO" id="GO:0000813">
    <property type="term" value="C:ESCRT I complex"/>
    <property type="evidence" value="ECO:0007669"/>
    <property type="project" value="TreeGrafter"/>
</dbReference>
<evidence type="ECO:0000256" key="2">
    <source>
        <dbReference type="ARBA" id="ARBA00023054"/>
    </source>
</evidence>
<reference evidence="6 7" key="1">
    <citation type="journal article" date="2016" name="Genome Biol. Evol.">
        <title>Gene Family Evolution Reflects Adaptation to Soil Environmental Stressors in the Genome of the Collembolan Orchesella cincta.</title>
        <authorList>
            <person name="Faddeeva-Vakhrusheva A."/>
            <person name="Derks M.F."/>
            <person name="Anvar S.Y."/>
            <person name="Agamennone V."/>
            <person name="Suring W."/>
            <person name="Smit S."/>
            <person name="van Straalen N.M."/>
            <person name="Roelofs D."/>
        </authorList>
    </citation>
    <scope>NUCLEOTIDE SEQUENCE [LARGE SCALE GENOMIC DNA]</scope>
    <source>
        <tissue evidence="6">Mixed pool</tissue>
    </source>
</reference>
<accession>A0A1D2M6L0</accession>
<dbReference type="CDD" id="cd11685">
    <property type="entry name" value="UEV_TSG101-like"/>
    <property type="match status" value="1"/>
</dbReference>
<dbReference type="InterPro" id="IPR016135">
    <property type="entry name" value="UBQ-conjugating_enzyme/RWD"/>
</dbReference>
<dbReference type="OMA" id="LWLPEPY"/>
<evidence type="ECO:0000313" key="7">
    <source>
        <dbReference type="Proteomes" id="UP000094527"/>
    </source>
</evidence>
<comment type="caution">
    <text evidence="6">The sequence shown here is derived from an EMBL/GenBank/DDBJ whole genome shotgun (WGS) entry which is preliminary data.</text>
</comment>
<dbReference type="Pfam" id="PF09454">
    <property type="entry name" value="Vps23_core"/>
    <property type="match status" value="1"/>
</dbReference>
<dbReference type="SUPFAM" id="SSF81995">
    <property type="entry name" value="beta-sandwich domain of Sec23/24"/>
    <property type="match status" value="1"/>
</dbReference>
<feature type="domain" description="UEV" evidence="5">
    <location>
        <begin position="1"/>
        <end position="122"/>
    </location>
</feature>
<dbReference type="STRING" id="48709.A0A1D2M6L0"/>
<evidence type="ECO:0000259" key="5">
    <source>
        <dbReference type="PROSITE" id="PS51322"/>
    </source>
</evidence>
<dbReference type="OrthoDB" id="306304at2759"/>
<keyword evidence="2 3" id="KW-0175">Coiled coil</keyword>
<gene>
    <name evidence="6" type="ORF">Ocin01_18134</name>
</gene>
<evidence type="ECO:0000313" key="6">
    <source>
        <dbReference type="EMBL" id="ODM88552.1"/>
    </source>
</evidence>
<dbReference type="PROSITE" id="PS51322">
    <property type="entry name" value="UEV"/>
    <property type="match status" value="1"/>
</dbReference>
<dbReference type="GO" id="GO:0008333">
    <property type="term" value="P:endosome to lysosome transport"/>
    <property type="evidence" value="ECO:0007669"/>
    <property type="project" value="TreeGrafter"/>
</dbReference>
<name>A0A1D2M6L0_ORCCI</name>
<organism evidence="6 7">
    <name type="scientific">Orchesella cincta</name>
    <name type="common">Springtail</name>
    <name type="synonym">Podura cincta</name>
    <dbReference type="NCBI Taxonomy" id="48709"/>
    <lineage>
        <taxon>Eukaryota</taxon>
        <taxon>Metazoa</taxon>
        <taxon>Ecdysozoa</taxon>
        <taxon>Arthropoda</taxon>
        <taxon>Hexapoda</taxon>
        <taxon>Collembola</taxon>
        <taxon>Entomobryomorpha</taxon>
        <taxon>Entomobryoidea</taxon>
        <taxon>Orchesellidae</taxon>
        <taxon>Orchesellinae</taxon>
        <taxon>Orchesella</taxon>
    </lineage>
</organism>